<evidence type="ECO:0000313" key="3">
    <source>
        <dbReference type="Proteomes" id="UP000000305"/>
    </source>
</evidence>
<dbReference type="InParanoid" id="E9I6S7"/>
<name>E9I6S7_DAPPU</name>
<evidence type="ECO:0000256" key="1">
    <source>
        <dbReference type="SAM" id="MobiDB-lite"/>
    </source>
</evidence>
<dbReference type="EMBL" id="GL736668">
    <property type="protein sequence ID" value="EFX60303.1"/>
    <property type="molecule type" value="Genomic_DNA"/>
</dbReference>
<feature type="region of interest" description="Disordered" evidence="1">
    <location>
        <begin position="382"/>
        <end position="401"/>
    </location>
</feature>
<reference evidence="2 3" key="1">
    <citation type="journal article" date="2011" name="Science">
        <title>The ecoresponsive genome of Daphnia pulex.</title>
        <authorList>
            <person name="Colbourne J.K."/>
            <person name="Pfrender M.E."/>
            <person name="Gilbert D."/>
            <person name="Thomas W.K."/>
            <person name="Tucker A."/>
            <person name="Oakley T.H."/>
            <person name="Tokishita S."/>
            <person name="Aerts A."/>
            <person name="Arnold G.J."/>
            <person name="Basu M.K."/>
            <person name="Bauer D.J."/>
            <person name="Caceres C.E."/>
            <person name="Carmel L."/>
            <person name="Casola C."/>
            <person name="Choi J.H."/>
            <person name="Detter J.C."/>
            <person name="Dong Q."/>
            <person name="Dusheyko S."/>
            <person name="Eads B.D."/>
            <person name="Frohlich T."/>
            <person name="Geiler-Samerotte K.A."/>
            <person name="Gerlach D."/>
            <person name="Hatcher P."/>
            <person name="Jogdeo S."/>
            <person name="Krijgsveld J."/>
            <person name="Kriventseva E.V."/>
            <person name="Kultz D."/>
            <person name="Laforsch C."/>
            <person name="Lindquist E."/>
            <person name="Lopez J."/>
            <person name="Manak J.R."/>
            <person name="Muller J."/>
            <person name="Pangilinan J."/>
            <person name="Patwardhan R.P."/>
            <person name="Pitluck S."/>
            <person name="Pritham E.J."/>
            <person name="Rechtsteiner A."/>
            <person name="Rho M."/>
            <person name="Rogozin I.B."/>
            <person name="Sakarya O."/>
            <person name="Salamov A."/>
            <person name="Schaack S."/>
            <person name="Shapiro H."/>
            <person name="Shiga Y."/>
            <person name="Skalitzky C."/>
            <person name="Smith Z."/>
            <person name="Souvorov A."/>
            <person name="Sung W."/>
            <person name="Tang Z."/>
            <person name="Tsuchiya D."/>
            <person name="Tu H."/>
            <person name="Vos H."/>
            <person name="Wang M."/>
            <person name="Wolf Y.I."/>
            <person name="Yamagata H."/>
            <person name="Yamada T."/>
            <person name="Ye Y."/>
            <person name="Shaw J.R."/>
            <person name="Andrews J."/>
            <person name="Crease T.J."/>
            <person name="Tang H."/>
            <person name="Lucas S.M."/>
            <person name="Robertson H.M."/>
            <person name="Bork P."/>
            <person name="Koonin E.V."/>
            <person name="Zdobnov E.M."/>
            <person name="Grigoriev I.V."/>
            <person name="Lynch M."/>
            <person name="Boore J.L."/>
        </authorList>
    </citation>
    <scope>NUCLEOTIDE SEQUENCE [LARGE SCALE GENOMIC DNA]</scope>
</reference>
<feature type="non-terminal residue" evidence="2">
    <location>
        <position position="1"/>
    </location>
</feature>
<dbReference type="KEGG" id="dpx:DAPPUDRAFT_124627"/>
<protein>
    <submittedName>
        <fullName evidence="2">Uncharacterized protein</fullName>
    </submittedName>
</protein>
<gene>
    <name evidence="2" type="ORF">DAPPUDRAFT_124627</name>
</gene>
<accession>E9I6S7</accession>
<feature type="non-terminal residue" evidence="2">
    <location>
        <position position="401"/>
    </location>
</feature>
<keyword evidence="3" id="KW-1185">Reference proteome</keyword>
<dbReference type="Proteomes" id="UP000000305">
    <property type="component" value="Unassembled WGS sequence"/>
</dbReference>
<organism evidence="2 3">
    <name type="scientific">Daphnia pulex</name>
    <name type="common">Water flea</name>
    <dbReference type="NCBI Taxonomy" id="6669"/>
    <lineage>
        <taxon>Eukaryota</taxon>
        <taxon>Metazoa</taxon>
        <taxon>Ecdysozoa</taxon>
        <taxon>Arthropoda</taxon>
        <taxon>Crustacea</taxon>
        <taxon>Branchiopoda</taxon>
        <taxon>Diplostraca</taxon>
        <taxon>Cladocera</taxon>
        <taxon>Anomopoda</taxon>
        <taxon>Daphniidae</taxon>
        <taxon>Daphnia</taxon>
    </lineage>
</organism>
<dbReference type="AlphaFoldDB" id="E9I6S7"/>
<dbReference type="HOGENOM" id="CLU_688075_0_0_1"/>
<sequence length="401" mass="43305">WWSLWRAGRYSGRARDRGVGGRPRHEHLHCGDGDAARVACWAQSERRNHDLLARAQRDGGHHVAGRARSQVADRHRGAHRGVGLGVAWQIKCDAHIRNQRCDGLGAGVVGEVVLSNRAARCARRDDHWRGGHRHADGAGDAAIGANRDRLSRGHTAHRVADGEADRGLAAVGKRHRAAGRRASQGAGGEVQCGDDVHRVYWHRVSSRVVGGGHLWRAGRYSGRARDRGVGGRPRHEHLHCGDGDAARVACWAQSERRNHDLLARAQRDGGHHVAGRARSQVADRHRGAHRGVGLGVAWQIKCDAHIRNQRCDGLGAGVVGEVVLSNRAARCARRDDHWRGGHRHADGAGDAAIGANRDRLSRGHTAHRVADGEADRGLAAVGKRHRAAGRRASQGAGGEVQ</sequence>
<evidence type="ECO:0000313" key="2">
    <source>
        <dbReference type="EMBL" id="EFX60303.1"/>
    </source>
</evidence>
<proteinExistence type="predicted"/>